<dbReference type="OrthoDB" id="5590282at2759"/>
<dbReference type="InterPro" id="IPR004367">
    <property type="entry name" value="Cyclin_C-dom"/>
</dbReference>
<dbReference type="STRING" id="796925.A0A137PGM8"/>
<feature type="domain" description="Cyclin C-terminal" evidence="6">
    <location>
        <begin position="137"/>
        <end position="251"/>
    </location>
</feature>
<keyword evidence="8" id="KW-1185">Reference proteome</keyword>
<dbReference type="InterPro" id="IPR036915">
    <property type="entry name" value="Cyclin-like_sf"/>
</dbReference>
<dbReference type="GO" id="GO:0016538">
    <property type="term" value="F:cyclin-dependent protein serine/threonine kinase regulator activity"/>
    <property type="evidence" value="ECO:0007669"/>
    <property type="project" value="InterPro"/>
</dbReference>
<dbReference type="AlphaFoldDB" id="A0A137PGM8"/>
<feature type="domain" description="Cyclin-like" evidence="5">
    <location>
        <begin position="44"/>
        <end position="128"/>
    </location>
</feature>
<dbReference type="Pfam" id="PF02984">
    <property type="entry name" value="Cyclin_C"/>
    <property type="match status" value="1"/>
</dbReference>
<dbReference type="OMA" id="YYEMCHY"/>
<dbReference type="SMART" id="SM00385">
    <property type="entry name" value="CYCLIN"/>
    <property type="match status" value="2"/>
</dbReference>
<dbReference type="SMART" id="SM01332">
    <property type="entry name" value="Cyclin_C"/>
    <property type="match status" value="1"/>
</dbReference>
<dbReference type="FunFam" id="1.10.472.10:FF:000001">
    <property type="entry name" value="G2/mitotic-specific cyclin"/>
    <property type="match status" value="1"/>
</dbReference>
<dbReference type="GO" id="GO:0044772">
    <property type="term" value="P:mitotic cell cycle phase transition"/>
    <property type="evidence" value="ECO:0007669"/>
    <property type="project" value="InterPro"/>
</dbReference>
<evidence type="ECO:0000313" key="7">
    <source>
        <dbReference type="EMBL" id="KXN74156.1"/>
    </source>
</evidence>
<comment type="similarity">
    <text evidence="4">Belongs to the cyclin family.</text>
</comment>
<name>A0A137PGM8_CONC2</name>
<evidence type="ECO:0000256" key="4">
    <source>
        <dbReference type="RuleBase" id="RU000383"/>
    </source>
</evidence>
<dbReference type="Proteomes" id="UP000070444">
    <property type="component" value="Unassembled WGS sequence"/>
</dbReference>
<dbReference type="InterPro" id="IPR048258">
    <property type="entry name" value="Cyclins_cyclin-box"/>
</dbReference>
<gene>
    <name evidence="7" type="ORF">CONCODRAFT_81107</name>
</gene>
<dbReference type="PROSITE" id="PS00292">
    <property type="entry name" value="CYCLINS"/>
    <property type="match status" value="1"/>
</dbReference>
<keyword evidence="1" id="KW-0132">Cell division</keyword>
<dbReference type="InterPro" id="IPR013763">
    <property type="entry name" value="Cyclin-like_dom"/>
</dbReference>
<dbReference type="Pfam" id="PF00134">
    <property type="entry name" value="Cyclin_N"/>
    <property type="match status" value="1"/>
</dbReference>
<sequence>MMCSQYAEEYFEYLYEIETEYMCPPNYMDSLKDITWEKRAALVDWLVDVHSKFDMVPEILFLSVNLLDRFLSKMTVKDKKLQLIGATSLLISAKFEQKFIPKISELVYLAANAFTSDEVAESERYILTVVDFDINYPNPLNFLRRFSMADSYNKEHRLAAKYLLELSLLNHEFIKFRCSLIAASAIYLARLILHNLVWNETLQFYSKYKEEEMMPCIQLFITTLGTPTKFEAVDKKYSHINHFKISEFCRGWILDRHQKVTKFKEFKLV</sequence>
<dbReference type="PIRSF" id="PIRSF001771">
    <property type="entry name" value="Cyclin_A_B_D_E"/>
    <property type="match status" value="1"/>
</dbReference>
<evidence type="ECO:0000256" key="2">
    <source>
        <dbReference type="ARBA" id="ARBA00023127"/>
    </source>
</evidence>
<organism evidence="7 8">
    <name type="scientific">Conidiobolus coronatus (strain ATCC 28846 / CBS 209.66 / NRRL 28638)</name>
    <name type="common">Delacroixia coronata</name>
    <dbReference type="NCBI Taxonomy" id="796925"/>
    <lineage>
        <taxon>Eukaryota</taxon>
        <taxon>Fungi</taxon>
        <taxon>Fungi incertae sedis</taxon>
        <taxon>Zoopagomycota</taxon>
        <taxon>Entomophthoromycotina</taxon>
        <taxon>Entomophthoromycetes</taxon>
        <taxon>Entomophthorales</taxon>
        <taxon>Ancylistaceae</taxon>
        <taxon>Conidiobolus</taxon>
    </lineage>
</organism>
<dbReference type="Gene3D" id="1.10.472.10">
    <property type="entry name" value="Cyclin-like"/>
    <property type="match status" value="2"/>
</dbReference>
<dbReference type="SUPFAM" id="SSF47954">
    <property type="entry name" value="Cyclin-like"/>
    <property type="match status" value="2"/>
</dbReference>
<dbReference type="InterPro" id="IPR006671">
    <property type="entry name" value="Cyclin_N"/>
</dbReference>
<keyword evidence="3" id="KW-0131">Cell cycle</keyword>
<evidence type="ECO:0000256" key="1">
    <source>
        <dbReference type="ARBA" id="ARBA00022618"/>
    </source>
</evidence>
<proteinExistence type="inferred from homology"/>
<dbReference type="PANTHER" id="PTHR10177">
    <property type="entry name" value="CYCLINS"/>
    <property type="match status" value="1"/>
</dbReference>
<dbReference type="InterPro" id="IPR046965">
    <property type="entry name" value="Cyclin_A/B-like"/>
</dbReference>
<dbReference type="InterPro" id="IPR039361">
    <property type="entry name" value="Cyclin"/>
</dbReference>
<reference evidence="7 8" key="1">
    <citation type="journal article" date="2015" name="Genome Biol. Evol.">
        <title>Phylogenomic analyses indicate that early fungi evolved digesting cell walls of algal ancestors of land plants.</title>
        <authorList>
            <person name="Chang Y."/>
            <person name="Wang S."/>
            <person name="Sekimoto S."/>
            <person name="Aerts A.L."/>
            <person name="Choi C."/>
            <person name="Clum A."/>
            <person name="LaButti K.M."/>
            <person name="Lindquist E.A."/>
            <person name="Yee Ngan C."/>
            <person name="Ohm R.A."/>
            <person name="Salamov A.A."/>
            <person name="Grigoriev I.V."/>
            <person name="Spatafora J.W."/>
            <person name="Berbee M.L."/>
        </authorList>
    </citation>
    <scope>NUCLEOTIDE SEQUENCE [LARGE SCALE GENOMIC DNA]</scope>
    <source>
        <strain evidence="7 8">NRRL 28638</strain>
    </source>
</reference>
<feature type="domain" description="Cyclin-like" evidence="5">
    <location>
        <begin position="141"/>
        <end position="222"/>
    </location>
</feature>
<dbReference type="EMBL" id="KQ964427">
    <property type="protein sequence ID" value="KXN74156.1"/>
    <property type="molecule type" value="Genomic_DNA"/>
</dbReference>
<protein>
    <submittedName>
        <fullName evidence="7">Uncharacterized protein</fullName>
    </submittedName>
</protein>
<keyword evidence="2 4" id="KW-0195">Cyclin</keyword>
<evidence type="ECO:0000259" key="6">
    <source>
        <dbReference type="SMART" id="SM01332"/>
    </source>
</evidence>
<dbReference type="GO" id="GO:0051301">
    <property type="term" value="P:cell division"/>
    <property type="evidence" value="ECO:0007669"/>
    <property type="project" value="UniProtKB-KW"/>
</dbReference>
<evidence type="ECO:0000313" key="8">
    <source>
        <dbReference type="Proteomes" id="UP000070444"/>
    </source>
</evidence>
<evidence type="ECO:0000259" key="5">
    <source>
        <dbReference type="SMART" id="SM00385"/>
    </source>
</evidence>
<evidence type="ECO:0000256" key="3">
    <source>
        <dbReference type="ARBA" id="ARBA00023306"/>
    </source>
</evidence>
<accession>A0A137PGM8</accession>